<organism evidence="1 2">
    <name type="scientific">Bacteroides ovatus</name>
    <dbReference type="NCBI Taxonomy" id="28116"/>
    <lineage>
        <taxon>Bacteria</taxon>
        <taxon>Pseudomonadati</taxon>
        <taxon>Bacteroidota</taxon>
        <taxon>Bacteroidia</taxon>
        <taxon>Bacteroidales</taxon>
        <taxon>Bacteroidaceae</taxon>
        <taxon>Bacteroides</taxon>
    </lineage>
</organism>
<dbReference type="Gene3D" id="3.80.10.10">
    <property type="entry name" value="Ribonuclease Inhibitor"/>
    <property type="match status" value="2"/>
</dbReference>
<dbReference type="PANTHER" id="PTHR45661">
    <property type="entry name" value="SURFACE ANTIGEN"/>
    <property type="match status" value="1"/>
</dbReference>
<dbReference type="PANTHER" id="PTHR45661:SF3">
    <property type="entry name" value="IG-LIKE DOMAIN-CONTAINING PROTEIN"/>
    <property type="match status" value="1"/>
</dbReference>
<dbReference type="SUPFAM" id="SSF52058">
    <property type="entry name" value="L domain-like"/>
    <property type="match status" value="1"/>
</dbReference>
<dbReference type="Pfam" id="PF13306">
    <property type="entry name" value="LRR_5"/>
    <property type="match status" value="2"/>
</dbReference>
<evidence type="ECO:0000313" key="2">
    <source>
        <dbReference type="Proteomes" id="UP001214017"/>
    </source>
</evidence>
<dbReference type="InterPro" id="IPR053139">
    <property type="entry name" value="Surface_bspA-like"/>
</dbReference>
<comment type="caution">
    <text evidence="1">The sequence shown here is derived from an EMBL/GenBank/DDBJ whole genome shotgun (WGS) entry which is preliminary data.</text>
</comment>
<dbReference type="RefSeq" id="WP_138340278.1">
    <property type="nucleotide sequence ID" value="NZ_JADMWJ010000035.1"/>
</dbReference>
<dbReference type="InterPro" id="IPR026906">
    <property type="entry name" value="LRR_5"/>
</dbReference>
<dbReference type="Proteomes" id="UP001214017">
    <property type="component" value="Unassembled WGS sequence"/>
</dbReference>
<reference evidence="1" key="1">
    <citation type="submission" date="2022-10" db="EMBL/GenBank/DDBJ databases">
        <title>Human gut microbiome strain richness.</title>
        <authorList>
            <person name="Chen-Liaw A."/>
        </authorList>
    </citation>
    <scope>NUCLEOTIDE SEQUENCE</scope>
    <source>
        <strain evidence="1">F7_m1001271B151109d0_201107</strain>
    </source>
</reference>
<sequence length="255" mass="28789">MNKIISIIALLLILPIFKVEAYDFVIDEITYNFTKEHGTVEVSGLREFLNLEPGDRNSSLPLVVNIPPVVTYKDNKYDVVSIGYAAFQGCRKVTEIKIPSTVREIGEFAFENCSKLEIINIPDSVKMIGRCTFAECSGLKKVIYGSVIVPEKTFYGCSSLTEVKLLDSVKFIGEEAFESCTSLVSIDLPYLVEEIGKRSFRGCTSLSNINFPLSLRKIGANAFQGCINLKKVELPKRLEQYRYDFEDTTKFKWIK</sequence>
<name>A0AAP3SNU1_BACOV</name>
<evidence type="ECO:0000313" key="1">
    <source>
        <dbReference type="EMBL" id="MDC2408469.1"/>
    </source>
</evidence>
<dbReference type="InterPro" id="IPR032675">
    <property type="entry name" value="LRR_dom_sf"/>
</dbReference>
<proteinExistence type="predicted"/>
<gene>
    <name evidence="1" type="ORF">PO240_11345</name>
</gene>
<accession>A0AAP3SNU1</accession>
<dbReference type="AlphaFoldDB" id="A0AAP3SNU1"/>
<protein>
    <submittedName>
        <fullName evidence="1">Leucine-rich repeat domain-containing protein</fullName>
    </submittedName>
</protein>
<dbReference type="EMBL" id="JAQNWR010000006">
    <property type="protein sequence ID" value="MDC2408469.1"/>
    <property type="molecule type" value="Genomic_DNA"/>
</dbReference>